<dbReference type="GeneID" id="112681155"/>
<evidence type="ECO:0000313" key="1">
    <source>
        <dbReference type="Proteomes" id="UP000694846"/>
    </source>
</evidence>
<proteinExistence type="predicted"/>
<gene>
    <name evidence="2" type="primary">LOC112681155</name>
</gene>
<evidence type="ECO:0000313" key="2">
    <source>
        <dbReference type="RefSeq" id="XP_025407203.1"/>
    </source>
</evidence>
<dbReference type="OrthoDB" id="8121869at2759"/>
<dbReference type="Proteomes" id="UP000694846">
    <property type="component" value="Unplaced"/>
</dbReference>
<keyword evidence="1" id="KW-1185">Reference proteome</keyword>
<organism evidence="1 2">
    <name type="scientific">Sipha flava</name>
    <name type="common">yellow sugarcane aphid</name>
    <dbReference type="NCBI Taxonomy" id="143950"/>
    <lineage>
        <taxon>Eukaryota</taxon>
        <taxon>Metazoa</taxon>
        <taxon>Ecdysozoa</taxon>
        <taxon>Arthropoda</taxon>
        <taxon>Hexapoda</taxon>
        <taxon>Insecta</taxon>
        <taxon>Pterygota</taxon>
        <taxon>Neoptera</taxon>
        <taxon>Paraneoptera</taxon>
        <taxon>Hemiptera</taxon>
        <taxon>Sternorrhyncha</taxon>
        <taxon>Aphidomorpha</taxon>
        <taxon>Aphidoidea</taxon>
        <taxon>Aphididae</taxon>
        <taxon>Sipha</taxon>
    </lineage>
</organism>
<dbReference type="AlphaFoldDB" id="A0A8B8F8W2"/>
<reference evidence="2" key="1">
    <citation type="submission" date="2025-08" db="UniProtKB">
        <authorList>
            <consortium name="RefSeq"/>
        </authorList>
    </citation>
    <scope>IDENTIFICATION</scope>
</reference>
<accession>A0A8B8F8W2</accession>
<name>A0A8B8F8W2_9HEMI</name>
<dbReference type="RefSeq" id="XP_025407203.1">
    <property type="nucleotide sequence ID" value="XM_025551418.1"/>
</dbReference>
<protein>
    <submittedName>
        <fullName evidence="2">Uncharacterized protein LOC112681155</fullName>
    </submittedName>
</protein>
<sequence>MDKECLHCNPLNFKSKPAGMSCSSGKVQSSPPVNNNDEITLYVSSNEAVLHIFGFPIHERYPVVLHLAIHFENGQHVYFMSKTAFDCSINPPKTTLTKFFELCNILLQILLVIWHRQYFIQKYHDISHGL</sequence>